<proteinExistence type="predicted"/>
<evidence type="ECO:0000313" key="3">
    <source>
        <dbReference type="EMBL" id="KAJ3056408.1"/>
    </source>
</evidence>
<dbReference type="PANTHER" id="PTHR40050">
    <property type="entry name" value="INNER SPORE COAT PROTEIN H"/>
    <property type="match status" value="1"/>
</dbReference>
<dbReference type="InterPro" id="IPR014867">
    <property type="entry name" value="Spore_coat_CotH_CotH2/3/7"/>
</dbReference>
<evidence type="ECO:0000313" key="4">
    <source>
        <dbReference type="Proteomes" id="UP001212841"/>
    </source>
</evidence>
<dbReference type="AlphaFoldDB" id="A0AAD5SIW9"/>
<accession>A0AAD5SIW9</accession>
<keyword evidence="2" id="KW-0732">Signal</keyword>
<feature type="signal peptide" evidence="2">
    <location>
        <begin position="1"/>
        <end position="20"/>
    </location>
</feature>
<comment type="caution">
    <text evidence="3">The sequence shown here is derived from an EMBL/GenBank/DDBJ whole genome shotgun (WGS) entry which is preliminary data.</text>
</comment>
<organism evidence="3 4">
    <name type="scientific">Rhizophlyctis rosea</name>
    <dbReference type="NCBI Taxonomy" id="64517"/>
    <lineage>
        <taxon>Eukaryota</taxon>
        <taxon>Fungi</taxon>
        <taxon>Fungi incertae sedis</taxon>
        <taxon>Chytridiomycota</taxon>
        <taxon>Chytridiomycota incertae sedis</taxon>
        <taxon>Chytridiomycetes</taxon>
        <taxon>Rhizophlyctidales</taxon>
        <taxon>Rhizophlyctidaceae</taxon>
        <taxon>Rhizophlyctis</taxon>
    </lineage>
</organism>
<feature type="region of interest" description="Disordered" evidence="1">
    <location>
        <begin position="544"/>
        <end position="573"/>
    </location>
</feature>
<feature type="chain" id="PRO_5042292410" evidence="2">
    <location>
        <begin position="21"/>
        <end position="596"/>
    </location>
</feature>
<name>A0AAD5SIW9_9FUNG</name>
<dbReference type="Proteomes" id="UP001212841">
    <property type="component" value="Unassembled WGS sequence"/>
</dbReference>
<keyword evidence="4" id="KW-1185">Reference proteome</keyword>
<evidence type="ECO:0000256" key="1">
    <source>
        <dbReference type="SAM" id="MobiDB-lite"/>
    </source>
</evidence>
<evidence type="ECO:0000256" key="2">
    <source>
        <dbReference type="SAM" id="SignalP"/>
    </source>
</evidence>
<reference evidence="3" key="1">
    <citation type="submission" date="2020-05" db="EMBL/GenBank/DDBJ databases">
        <title>Phylogenomic resolution of chytrid fungi.</title>
        <authorList>
            <person name="Stajich J.E."/>
            <person name="Amses K."/>
            <person name="Simmons R."/>
            <person name="Seto K."/>
            <person name="Myers J."/>
            <person name="Bonds A."/>
            <person name="Quandt C.A."/>
            <person name="Barry K."/>
            <person name="Liu P."/>
            <person name="Grigoriev I."/>
            <person name="Longcore J.E."/>
            <person name="James T.Y."/>
        </authorList>
    </citation>
    <scope>NUCLEOTIDE SEQUENCE</scope>
    <source>
        <strain evidence="3">JEL0318</strain>
    </source>
</reference>
<dbReference type="Pfam" id="PF08757">
    <property type="entry name" value="CotH"/>
    <property type="match status" value="1"/>
</dbReference>
<sequence length="596" mass="65483">MNLRCFALVWALISPLAVIARDVQFRVVSFEGQKVDVNINGATAALTAAAGGPYFTGTASVADGAGDIIYLYVVDGKPENGTRILPSGATRTYNDLIGRTVSYRKLPLFPNPFPTKPKWTRESNPLPLYDDGFVPILHITAPPEQINQMDQLKLPGVTGSLDIFYADAVDSFQNVIYAMHKDNADYAAKRAVDIGLTGSDSITGRKYFKLRDLSTEPSLMREVTYTHMLRAAGVICPNQVHVRLYVNKVPYGLFAITDYVQLKFGINGSTWENFPATAFHNGNPTSPIVNWFDGSSGSFGYFGEDPAAYNGFNTDNPLSPNVKDLIPAIAVLDQIKGTDAGADKFATMFDVDQIFVSMVFEYLTSSWDNYWSANSNFGLYLDPETKKWFYIPQDFDYTFSMDSPGDVPTSTYIDWEQGRSRNPSQNLTAPLINNLLAAPAYRKRFEETLISIVSKLFNPVAFNRRITAHADLLSEDVRWDLTIPRKMVGKPNRYQYEDFVQSINGTVPVSGTYYSLTEWVAARAGTVAKQFNFQWDAVVQDDASPATPGLTGDAPGTGSHPNGPGSGTEASTSGGIREVAEVGLGVFVFVAGLWVL</sequence>
<dbReference type="PANTHER" id="PTHR40050:SF1">
    <property type="entry name" value="INNER SPORE COAT PROTEIN H"/>
    <property type="match status" value="1"/>
</dbReference>
<dbReference type="EMBL" id="JADGJD010000034">
    <property type="protein sequence ID" value="KAJ3056408.1"/>
    <property type="molecule type" value="Genomic_DNA"/>
</dbReference>
<gene>
    <name evidence="3" type="ORF">HK097_007021</name>
</gene>
<protein>
    <submittedName>
        <fullName evidence="3">Uncharacterized protein</fullName>
    </submittedName>
</protein>